<evidence type="ECO:0000256" key="3">
    <source>
        <dbReference type="ARBA" id="ARBA00022840"/>
    </source>
</evidence>
<dbReference type="KEGG" id="vga:BSQ33_11520"/>
<dbReference type="Proteomes" id="UP000196708">
    <property type="component" value="Chromosome 1"/>
</dbReference>
<dbReference type="Gene3D" id="3.30.300.160">
    <property type="entry name" value="Type II secretion system, protein E, N-terminal domain"/>
    <property type="match status" value="1"/>
</dbReference>
<evidence type="ECO:0000256" key="1">
    <source>
        <dbReference type="ARBA" id="ARBA00006611"/>
    </source>
</evidence>
<evidence type="ECO:0000256" key="2">
    <source>
        <dbReference type="ARBA" id="ARBA00022741"/>
    </source>
</evidence>
<dbReference type="PANTHER" id="PTHR30258:SF1">
    <property type="entry name" value="PROTEIN TRANSPORT PROTEIN HOFB HOMOLOG"/>
    <property type="match status" value="1"/>
</dbReference>
<dbReference type="InterPro" id="IPR027417">
    <property type="entry name" value="P-loop_NTPase"/>
</dbReference>
<dbReference type="PANTHER" id="PTHR30258">
    <property type="entry name" value="TYPE II SECRETION SYSTEM PROTEIN GSPE-RELATED"/>
    <property type="match status" value="1"/>
</dbReference>
<dbReference type="SUPFAM" id="SSF160246">
    <property type="entry name" value="EspE N-terminal domain-like"/>
    <property type="match status" value="1"/>
</dbReference>
<evidence type="ECO:0000256" key="4">
    <source>
        <dbReference type="SAM" id="MobiDB-lite"/>
    </source>
</evidence>
<dbReference type="Gene3D" id="3.30.450.90">
    <property type="match status" value="1"/>
</dbReference>
<dbReference type="Pfam" id="PF00437">
    <property type="entry name" value="T2SSE"/>
    <property type="match status" value="1"/>
</dbReference>
<organism evidence="6 7">
    <name type="scientific">Vibrio gazogenes</name>
    <dbReference type="NCBI Taxonomy" id="687"/>
    <lineage>
        <taxon>Bacteria</taxon>
        <taxon>Pseudomonadati</taxon>
        <taxon>Pseudomonadota</taxon>
        <taxon>Gammaproteobacteria</taxon>
        <taxon>Vibrionales</taxon>
        <taxon>Vibrionaceae</taxon>
        <taxon>Vibrio</taxon>
    </lineage>
</organism>
<protein>
    <recommendedName>
        <fullName evidence="5">Bacterial type II secretion system protein E domain-containing protein</fullName>
    </recommendedName>
</protein>
<dbReference type="GO" id="GO:0016887">
    <property type="term" value="F:ATP hydrolysis activity"/>
    <property type="evidence" value="ECO:0007669"/>
    <property type="project" value="TreeGrafter"/>
</dbReference>
<dbReference type="CDD" id="cd01129">
    <property type="entry name" value="PulE-GspE-like"/>
    <property type="match status" value="1"/>
</dbReference>
<feature type="region of interest" description="Disordered" evidence="4">
    <location>
        <begin position="1"/>
        <end position="22"/>
    </location>
</feature>
<sequence>MLAPLDMPDIAQTDNHEPERSEAQTMSILLRLLHSERHLTQEQFTMMTEQCGHHATAPLRVLLDSQLMTTRQIADFIAQHLKLRQIDIHAYAYTEICQQLEISDLMLLYLALPLSIQQEWLTLAVGDPTIPHLREDFQFATGLNIDVVVADAEQLQAAIAHYESSDKGGHTLPAQDRLDEYVIQEAHDDYQTTDIQPNDAPVTQFILQLIQEAHKRHASDIHFEPYENTYRIRMRINGLLLTTHTPSNKVSRRLASRLKVLANLNIAERRLPQDGRIKLGALLTIDVDLRISTLPTQWGEKIVIRLLNSHQMALHPDQLGFSAVQHEIFLQAIQHPQGMILITGPTGSGKTVTLYSALTWLNDESRNISTVEDPIEIALSGVNQIQVNDKIGMSFSHILRALLRQDPDTLMIGEIRDPETAEIAFRAAQTGHLVFSTLHTNSAHEALTRLLYMGLETYHILPTIRLVVAQRLLRKLCPHCKVAVQLAPELYQRWPILNNGQIYQPSAQGCHACIAGYQGRFSIYDMYQPTQLTSFSDTAFSDAGFSDKASHPVEKHIPSPGNSTTSGLWHEGLEKVRQGVTAYEEIVRVLGTPPAEATKVCSATPSAPHQPTSSQHAAESQYTTDRGDNDVVPDA</sequence>
<proteinExistence type="inferred from homology"/>
<feature type="region of interest" description="Disordered" evidence="4">
    <location>
        <begin position="598"/>
        <end position="635"/>
    </location>
</feature>
<keyword evidence="3" id="KW-0067">ATP-binding</keyword>
<dbReference type="Pfam" id="PF05157">
    <property type="entry name" value="MshEN"/>
    <property type="match status" value="1"/>
</dbReference>
<evidence type="ECO:0000313" key="6">
    <source>
        <dbReference type="EMBL" id="ASA56261.1"/>
    </source>
</evidence>
<evidence type="ECO:0000313" key="7">
    <source>
        <dbReference type="Proteomes" id="UP000196708"/>
    </source>
</evidence>
<dbReference type="PROSITE" id="PS00662">
    <property type="entry name" value="T2SP_E"/>
    <property type="match status" value="1"/>
</dbReference>
<feature type="compositionally biased region" description="Polar residues" evidence="4">
    <location>
        <begin position="601"/>
        <end position="624"/>
    </location>
</feature>
<evidence type="ECO:0000259" key="5">
    <source>
        <dbReference type="PROSITE" id="PS00662"/>
    </source>
</evidence>
<dbReference type="Gene3D" id="3.40.50.300">
    <property type="entry name" value="P-loop containing nucleotide triphosphate hydrolases"/>
    <property type="match status" value="1"/>
</dbReference>
<name>A0A1Z2SGE9_VIBGA</name>
<dbReference type="InterPro" id="IPR003593">
    <property type="entry name" value="AAA+_ATPase"/>
</dbReference>
<gene>
    <name evidence="6" type="ORF">BSQ33_11520</name>
</gene>
<comment type="similarity">
    <text evidence="1">Belongs to the GSP E family.</text>
</comment>
<dbReference type="InterPro" id="IPR001482">
    <property type="entry name" value="T2SS/T4SS_dom"/>
</dbReference>
<feature type="domain" description="Bacterial type II secretion system protein E" evidence="5">
    <location>
        <begin position="403"/>
        <end position="417"/>
    </location>
</feature>
<dbReference type="AlphaFoldDB" id="A0A1Z2SGE9"/>
<dbReference type="GO" id="GO:0005524">
    <property type="term" value="F:ATP binding"/>
    <property type="evidence" value="ECO:0007669"/>
    <property type="project" value="UniProtKB-KW"/>
</dbReference>
<dbReference type="SMART" id="SM00382">
    <property type="entry name" value="AAA"/>
    <property type="match status" value="1"/>
</dbReference>
<dbReference type="OrthoDB" id="9804785at2"/>
<dbReference type="SUPFAM" id="SSF52540">
    <property type="entry name" value="P-loop containing nucleoside triphosphate hydrolases"/>
    <property type="match status" value="1"/>
</dbReference>
<dbReference type="GO" id="GO:0005886">
    <property type="term" value="C:plasma membrane"/>
    <property type="evidence" value="ECO:0007669"/>
    <property type="project" value="TreeGrafter"/>
</dbReference>
<reference evidence="6 7" key="1">
    <citation type="submission" date="2016-12" db="EMBL/GenBank/DDBJ databases">
        <authorList>
            <person name="Song W.-J."/>
            <person name="Kurnit D.M."/>
        </authorList>
    </citation>
    <scope>NUCLEOTIDE SEQUENCE [LARGE SCALE GENOMIC DNA]</scope>
    <source>
        <strain evidence="6 7">ATCC 43942</strain>
    </source>
</reference>
<accession>A0A1Z2SGE9</accession>
<dbReference type="EMBL" id="CP018835">
    <property type="protein sequence ID" value="ASA56261.1"/>
    <property type="molecule type" value="Genomic_DNA"/>
</dbReference>
<dbReference type="InterPro" id="IPR037257">
    <property type="entry name" value="T2SS_E_N_sf"/>
</dbReference>
<keyword evidence="2" id="KW-0547">Nucleotide-binding</keyword>
<dbReference type="InterPro" id="IPR007831">
    <property type="entry name" value="T2SS_GspE_N"/>
</dbReference>